<evidence type="ECO:0000256" key="1">
    <source>
        <dbReference type="SAM" id="Phobius"/>
    </source>
</evidence>
<feature type="transmembrane region" description="Helical" evidence="1">
    <location>
        <begin position="13"/>
        <end position="37"/>
    </location>
</feature>
<dbReference type="STRING" id="37658.SAMN05661086_03412"/>
<keyword evidence="1" id="KW-0812">Transmembrane</keyword>
<dbReference type="OrthoDB" id="5244042at2"/>
<keyword evidence="1" id="KW-0472">Membrane</keyword>
<proteinExistence type="predicted"/>
<name>A0A1I6LML4_9FIRM</name>
<organism evidence="2 3">
    <name type="scientific">Anaeromicropila populeti</name>
    <dbReference type="NCBI Taxonomy" id="37658"/>
    <lineage>
        <taxon>Bacteria</taxon>
        <taxon>Bacillati</taxon>
        <taxon>Bacillota</taxon>
        <taxon>Clostridia</taxon>
        <taxon>Lachnospirales</taxon>
        <taxon>Lachnospiraceae</taxon>
        <taxon>Anaeromicropila</taxon>
    </lineage>
</organism>
<gene>
    <name evidence="2" type="ORF">SAMN05661086_03412</name>
</gene>
<protein>
    <recommendedName>
        <fullName evidence="4">DUF4446 domain-containing protein</fullName>
    </recommendedName>
</protein>
<dbReference type="AlphaFoldDB" id="A0A1I6LML4"/>
<sequence>MNIFNRLGLDLEYVTIGLTGIMILLIILVLALFIGFYKQKHRLSKFMLGSDASSLEEIIKNKISDVEKIKLDIDSINGKISNIDDILLSTYRKIGIVKYDAFKEMGGKLSFALALLNDRNDGFILNSMHSSREGCFTYVKQIINGEAFVVLAEEEKQALNEAINSTNYME</sequence>
<dbReference type="Proteomes" id="UP000199659">
    <property type="component" value="Unassembled WGS sequence"/>
</dbReference>
<keyword evidence="1" id="KW-1133">Transmembrane helix</keyword>
<evidence type="ECO:0000313" key="2">
    <source>
        <dbReference type="EMBL" id="SFS04649.1"/>
    </source>
</evidence>
<dbReference type="EMBL" id="FOYZ01000018">
    <property type="protein sequence ID" value="SFS04649.1"/>
    <property type="molecule type" value="Genomic_DNA"/>
</dbReference>
<dbReference type="InterPro" id="IPR027981">
    <property type="entry name" value="DUF4446"/>
</dbReference>
<dbReference type="Pfam" id="PF14584">
    <property type="entry name" value="DUF4446"/>
    <property type="match status" value="1"/>
</dbReference>
<keyword evidence="3" id="KW-1185">Reference proteome</keyword>
<dbReference type="RefSeq" id="WP_092563597.1">
    <property type="nucleotide sequence ID" value="NZ_FOYZ01000018.1"/>
</dbReference>
<evidence type="ECO:0008006" key="4">
    <source>
        <dbReference type="Google" id="ProtNLM"/>
    </source>
</evidence>
<evidence type="ECO:0000313" key="3">
    <source>
        <dbReference type="Proteomes" id="UP000199659"/>
    </source>
</evidence>
<accession>A0A1I6LML4</accession>
<reference evidence="2 3" key="1">
    <citation type="submission" date="2016-10" db="EMBL/GenBank/DDBJ databases">
        <authorList>
            <person name="de Groot N.N."/>
        </authorList>
    </citation>
    <scope>NUCLEOTIDE SEQUENCE [LARGE SCALE GENOMIC DNA]</scope>
    <source>
        <strain evidence="2 3">743A</strain>
    </source>
</reference>